<evidence type="ECO:0000313" key="5">
    <source>
        <dbReference type="EMBL" id="MPD06869.1"/>
    </source>
</evidence>
<sequence length="69" mass="8597">MEWAKFHREKWTEATSFAWKNFTNPDVRRMFSFLTVLGKVALPKEKMQEVWNLGTEVEKNRRRKRRRRR</sequence>
<dbReference type="Proteomes" id="UP000324222">
    <property type="component" value="Unassembled WGS sequence"/>
</dbReference>
<comment type="caution">
    <text evidence="5">The sequence shown here is derived from an EMBL/GenBank/DDBJ whole genome shotgun (WGS) entry which is preliminary data.</text>
</comment>
<dbReference type="InterPro" id="IPR001548">
    <property type="entry name" value="Peptidase_M2"/>
</dbReference>
<keyword evidence="2" id="KW-0732">Signal</keyword>
<evidence type="ECO:0000256" key="2">
    <source>
        <dbReference type="ARBA" id="ARBA00022729"/>
    </source>
</evidence>
<accession>A0A5B7KNE4</accession>
<dbReference type="Pfam" id="PF01401">
    <property type="entry name" value="Peptidase_M2"/>
    <property type="match status" value="1"/>
</dbReference>
<evidence type="ECO:0000313" key="6">
    <source>
        <dbReference type="Proteomes" id="UP000324222"/>
    </source>
</evidence>
<reference evidence="5 6" key="1">
    <citation type="submission" date="2019-05" db="EMBL/GenBank/DDBJ databases">
        <title>Another draft genome of Portunus trituberculatus and its Hox gene families provides insights of decapod evolution.</title>
        <authorList>
            <person name="Jeong J.-H."/>
            <person name="Song I."/>
            <person name="Kim S."/>
            <person name="Choi T."/>
            <person name="Kim D."/>
            <person name="Ryu S."/>
            <person name="Kim W."/>
        </authorList>
    </citation>
    <scope>NUCLEOTIDE SEQUENCE [LARGE SCALE GENOMIC DNA]</scope>
    <source>
        <tissue evidence="5">Muscle</tissue>
    </source>
</reference>
<protein>
    <submittedName>
        <fullName evidence="5">Angiotensin-converting enzyme</fullName>
    </submittedName>
</protein>
<dbReference type="GO" id="GO:0008241">
    <property type="term" value="F:peptidyl-dipeptidase activity"/>
    <property type="evidence" value="ECO:0007669"/>
    <property type="project" value="InterPro"/>
</dbReference>
<keyword evidence="6" id="KW-1185">Reference proteome</keyword>
<evidence type="ECO:0000256" key="3">
    <source>
        <dbReference type="ARBA" id="ARBA00023157"/>
    </source>
</evidence>
<dbReference type="GO" id="GO:0008237">
    <property type="term" value="F:metallopeptidase activity"/>
    <property type="evidence" value="ECO:0007669"/>
    <property type="project" value="InterPro"/>
</dbReference>
<organism evidence="5 6">
    <name type="scientific">Portunus trituberculatus</name>
    <name type="common">Swimming crab</name>
    <name type="synonym">Neptunus trituberculatus</name>
    <dbReference type="NCBI Taxonomy" id="210409"/>
    <lineage>
        <taxon>Eukaryota</taxon>
        <taxon>Metazoa</taxon>
        <taxon>Ecdysozoa</taxon>
        <taxon>Arthropoda</taxon>
        <taxon>Crustacea</taxon>
        <taxon>Multicrustacea</taxon>
        <taxon>Malacostraca</taxon>
        <taxon>Eumalacostraca</taxon>
        <taxon>Eucarida</taxon>
        <taxon>Decapoda</taxon>
        <taxon>Pleocyemata</taxon>
        <taxon>Brachyura</taxon>
        <taxon>Eubrachyura</taxon>
        <taxon>Portunoidea</taxon>
        <taxon>Portunidae</taxon>
        <taxon>Portuninae</taxon>
        <taxon>Portunus</taxon>
    </lineage>
</organism>
<keyword evidence="3" id="KW-1015">Disulfide bond</keyword>
<dbReference type="GO" id="GO:0016020">
    <property type="term" value="C:membrane"/>
    <property type="evidence" value="ECO:0007669"/>
    <property type="project" value="InterPro"/>
</dbReference>
<name>A0A5B7KNE4_PORTR</name>
<dbReference type="OrthoDB" id="10029630at2759"/>
<keyword evidence="4" id="KW-0325">Glycoprotein</keyword>
<evidence type="ECO:0000256" key="4">
    <source>
        <dbReference type="ARBA" id="ARBA00023180"/>
    </source>
</evidence>
<comment type="similarity">
    <text evidence="1">Belongs to the peptidase M2 family.</text>
</comment>
<proteinExistence type="inferred from homology"/>
<evidence type="ECO:0000256" key="1">
    <source>
        <dbReference type="ARBA" id="ARBA00008139"/>
    </source>
</evidence>
<dbReference type="SUPFAM" id="SSF55486">
    <property type="entry name" value="Metalloproteases ('zincins'), catalytic domain"/>
    <property type="match status" value="1"/>
</dbReference>
<dbReference type="GO" id="GO:0006508">
    <property type="term" value="P:proteolysis"/>
    <property type="evidence" value="ECO:0007669"/>
    <property type="project" value="InterPro"/>
</dbReference>
<dbReference type="AlphaFoldDB" id="A0A5B7KNE4"/>
<gene>
    <name evidence="5" type="primary">Ance_1</name>
    <name evidence="5" type="ORF">E2C01_102700</name>
</gene>
<dbReference type="EMBL" id="VSRR010153405">
    <property type="protein sequence ID" value="MPD06869.1"/>
    <property type="molecule type" value="Genomic_DNA"/>
</dbReference>